<feature type="compositionally biased region" description="Pro residues" evidence="1">
    <location>
        <begin position="76"/>
        <end position="85"/>
    </location>
</feature>
<evidence type="ECO:0000313" key="3">
    <source>
        <dbReference type="Proteomes" id="UP001302602"/>
    </source>
</evidence>
<dbReference type="AlphaFoldDB" id="A0AAN6U238"/>
<keyword evidence="3" id="KW-1185">Reference proteome</keyword>
<reference evidence="2" key="2">
    <citation type="submission" date="2023-05" db="EMBL/GenBank/DDBJ databases">
        <authorList>
            <consortium name="Lawrence Berkeley National Laboratory"/>
            <person name="Steindorff A."/>
            <person name="Hensen N."/>
            <person name="Bonometti L."/>
            <person name="Westerberg I."/>
            <person name="Brannstrom I.O."/>
            <person name="Guillou S."/>
            <person name="Cros-Aarteil S."/>
            <person name="Calhoun S."/>
            <person name="Haridas S."/>
            <person name="Kuo A."/>
            <person name="Mondo S."/>
            <person name="Pangilinan J."/>
            <person name="Riley R."/>
            <person name="Labutti K."/>
            <person name="Andreopoulos B."/>
            <person name="Lipzen A."/>
            <person name="Chen C."/>
            <person name="Yanf M."/>
            <person name="Daum C."/>
            <person name="Ng V."/>
            <person name="Clum A."/>
            <person name="Ohm R."/>
            <person name="Martin F."/>
            <person name="Silar P."/>
            <person name="Natvig D."/>
            <person name="Lalanne C."/>
            <person name="Gautier V."/>
            <person name="Ament-Velasquez S.L."/>
            <person name="Kruys A."/>
            <person name="Hutchinson M.I."/>
            <person name="Powell A.J."/>
            <person name="Barry K."/>
            <person name="Miller A.N."/>
            <person name="Grigoriev I.V."/>
            <person name="Debuchy R."/>
            <person name="Gladieux P."/>
            <person name="Thoren M.H."/>
            <person name="Johannesson H."/>
        </authorList>
    </citation>
    <scope>NUCLEOTIDE SEQUENCE</scope>
    <source>
        <strain evidence="2">CBS 731.68</strain>
    </source>
</reference>
<name>A0AAN6U238_9PEZI</name>
<dbReference type="Proteomes" id="UP001302602">
    <property type="component" value="Unassembled WGS sequence"/>
</dbReference>
<protein>
    <submittedName>
        <fullName evidence="2">Uncharacterized protein</fullName>
    </submittedName>
</protein>
<organism evidence="2 3">
    <name type="scientific">Parathielavia appendiculata</name>
    <dbReference type="NCBI Taxonomy" id="2587402"/>
    <lineage>
        <taxon>Eukaryota</taxon>
        <taxon>Fungi</taxon>
        <taxon>Dikarya</taxon>
        <taxon>Ascomycota</taxon>
        <taxon>Pezizomycotina</taxon>
        <taxon>Sordariomycetes</taxon>
        <taxon>Sordariomycetidae</taxon>
        <taxon>Sordariales</taxon>
        <taxon>Chaetomiaceae</taxon>
        <taxon>Parathielavia</taxon>
    </lineage>
</organism>
<reference evidence="2" key="1">
    <citation type="journal article" date="2023" name="Mol. Phylogenet. Evol.">
        <title>Genome-scale phylogeny and comparative genomics of the fungal order Sordariales.</title>
        <authorList>
            <person name="Hensen N."/>
            <person name="Bonometti L."/>
            <person name="Westerberg I."/>
            <person name="Brannstrom I.O."/>
            <person name="Guillou S."/>
            <person name="Cros-Aarteil S."/>
            <person name="Calhoun S."/>
            <person name="Haridas S."/>
            <person name="Kuo A."/>
            <person name="Mondo S."/>
            <person name="Pangilinan J."/>
            <person name="Riley R."/>
            <person name="LaButti K."/>
            <person name="Andreopoulos B."/>
            <person name="Lipzen A."/>
            <person name="Chen C."/>
            <person name="Yan M."/>
            <person name="Daum C."/>
            <person name="Ng V."/>
            <person name="Clum A."/>
            <person name="Steindorff A."/>
            <person name="Ohm R.A."/>
            <person name="Martin F."/>
            <person name="Silar P."/>
            <person name="Natvig D.O."/>
            <person name="Lalanne C."/>
            <person name="Gautier V."/>
            <person name="Ament-Velasquez S.L."/>
            <person name="Kruys A."/>
            <person name="Hutchinson M.I."/>
            <person name="Powell A.J."/>
            <person name="Barry K."/>
            <person name="Miller A.N."/>
            <person name="Grigoriev I.V."/>
            <person name="Debuchy R."/>
            <person name="Gladieux P."/>
            <person name="Hiltunen Thoren M."/>
            <person name="Johannesson H."/>
        </authorList>
    </citation>
    <scope>NUCLEOTIDE SEQUENCE</scope>
    <source>
        <strain evidence="2">CBS 731.68</strain>
    </source>
</reference>
<proteinExistence type="predicted"/>
<comment type="caution">
    <text evidence="2">The sequence shown here is derived from an EMBL/GenBank/DDBJ whole genome shotgun (WGS) entry which is preliminary data.</text>
</comment>
<gene>
    <name evidence="2" type="ORF">N657DRAFT_349792</name>
</gene>
<dbReference type="EMBL" id="MU853226">
    <property type="protein sequence ID" value="KAK4125038.1"/>
    <property type="molecule type" value="Genomic_DNA"/>
</dbReference>
<feature type="region of interest" description="Disordered" evidence="1">
    <location>
        <begin position="69"/>
        <end position="96"/>
    </location>
</feature>
<evidence type="ECO:0000313" key="2">
    <source>
        <dbReference type="EMBL" id="KAK4125038.1"/>
    </source>
</evidence>
<accession>A0AAN6U238</accession>
<sequence length="218" mass="25174">MTCTVCLCDGLGVSIFLLMPLTLSFPLNSHTWWLTTQGHRYGPRKVFDACTQCFLRPTKRTCWFQFGTDSADRPPDPPAWQPPVPGARSRAKQTGTRMADLRRHGGIFRSGRHYPEAWLKANTRSGHIFASQRGWGRHRVGPTTGTADMDGEFRRDSGRLLLHYYLRNWAGKEGRKKRWRMQKEWERKADCDIRNSLVVTGQLLLPSKRENQVKFSIR</sequence>
<evidence type="ECO:0000256" key="1">
    <source>
        <dbReference type="SAM" id="MobiDB-lite"/>
    </source>
</evidence>
<dbReference type="RefSeq" id="XP_062648809.1">
    <property type="nucleotide sequence ID" value="XM_062786924.1"/>
</dbReference>
<dbReference type="GeneID" id="87823694"/>